<name>A0A2P2NDP5_RHIMU</name>
<protein>
    <submittedName>
        <fullName evidence="1">Uncharacterized protein</fullName>
    </submittedName>
</protein>
<accession>A0A2P2NDP5</accession>
<dbReference type="EMBL" id="GGEC01060112">
    <property type="protein sequence ID" value="MBX40596.1"/>
    <property type="molecule type" value="Transcribed_RNA"/>
</dbReference>
<reference evidence="1" key="1">
    <citation type="submission" date="2018-02" db="EMBL/GenBank/DDBJ databases">
        <title>Rhizophora mucronata_Transcriptome.</title>
        <authorList>
            <person name="Meera S.P."/>
            <person name="Sreeshan A."/>
            <person name="Augustine A."/>
        </authorList>
    </citation>
    <scope>NUCLEOTIDE SEQUENCE</scope>
    <source>
        <tissue evidence="1">Leaf</tissue>
    </source>
</reference>
<dbReference type="AlphaFoldDB" id="A0A2P2NDP5"/>
<proteinExistence type="predicted"/>
<organism evidence="1">
    <name type="scientific">Rhizophora mucronata</name>
    <name type="common">Asiatic mangrove</name>
    <dbReference type="NCBI Taxonomy" id="61149"/>
    <lineage>
        <taxon>Eukaryota</taxon>
        <taxon>Viridiplantae</taxon>
        <taxon>Streptophyta</taxon>
        <taxon>Embryophyta</taxon>
        <taxon>Tracheophyta</taxon>
        <taxon>Spermatophyta</taxon>
        <taxon>Magnoliopsida</taxon>
        <taxon>eudicotyledons</taxon>
        <taxon>Gunneridae</taxon>
        <taxon>Pentapetalae</taxon>
        <taxon>rosids</taxon>
        <taxon>fabids</taxon>
        <taxon>Malpighiales</taxon>
        <taxon>Rhizophoraceae</taxon>
        <taxon>Rhizophora</taxon>
    </lineage>
</organism>
<sequence length="29" mass="3409">MIITEQNPLTFSFNRALQEKGDGRREIPF</sequence>
<evidence type="ECO:0000313" key="1">
    <source>
        <dbReference type="EMBL" id="MBX40596.1"/>
    </source>
</evidence>